<dbReference type="Proteomes" id="UP000596938">
    <property type="component" value="Unassembled WGS sequence"/>
</dbReference>
<dbReference type="EMBL" id="BMKU01000019">
    <property type="protein sequence ID" value="GGH10157.1"/>
    <property type="molecule type" value="Genomic_DNA"/>
</dbReference>
<accession>A0ABQ1Y383</accession>
<feature type="region of interest" description="Disordered" evidence="1">
    <location>
        <begin position="1"/>
        <end position="21"/>
    </location>
</feature>
<protein>
    <submittedName>
        <fullName evidence="2">Uncharacterized protein</fullName>
    </submittedName>
</protein>
<evidence type="ECO:0000313" key="3">
    <source>
        <dbReference type="Proteomes" id="UP000596938"/>
    </source>
</evidence>
<reference evidence="3" key="1">
    <citation type="journal article" date="2019" name="Int. J. Syst. Evol. Microbiol.">
        <title>The Global Catalogue of Microorganisms (GCM) 10K type strain sequencing project: providing services to taxonomists for standard genome sequencing and annotation.</title>
        <authorList>
            <consortium name="The Broad Institute Genomics Platform"/>
            <consortium name="The Broad Institute Genome Sequencing Center for Infectious Disease"/>
            <person name="Wu L."/>
            <person name="Ma J."/>
        </authorList>
    </citation>
    <scope>NUCLEOTIDE SEQUENCE [LARGE SCALE GENOMIC DNA]</scope>
    <source>
        <strain evidence="3">CGMCC 1.1927</strain>
    </source>
</reference>
<keyword evidence="3" id="KW-1185">Reference proteome</keyword>
<gene>
    <name evidence="2" type="ORF">GCM10011577_38890</name>
</gene>
<sequence length="74" mass="7506">MTITPAPATEQEWLGNATGPARSGAMDNMASDYLQQATDYQNNGNRTAALAAAQSALIALVAADAIDAGRGVAL</sequence>
<comment type="caution">
    <text evidence="2">The sequence shown here is derived from an EMBL/GenBank/DDBJ whole genome shotgun (WGS) entry which is preliminary data.</text>
</comment>
<name>A0ABQ1Y383_9MICC</name>
<dbReference type="RefSeq" id="WP_188813751.1">
    <property type="nucleotide sequence ID" value="NZ_BAAAWV010000001.1"/>
</dbReference>
<evidence type="ECO:0000256" key="1">
    <source>
        <dbReference type="SAM" id="MobiDB-lite"/>
    </source>
</evidence>
<proteinExistence type="predicted"/>
<organism evidence="2 3">
    <name type="scientific">Pseudarthrobacter polychromogenes</name>
    <dbReference type="NCBI Taxonomy" id="1676"/>
    <lineage>
        <taxon>Bacteria</taxon>
        <taxon>Bacillati</taxon>
        <taxon>Actinomycetota</taxon>
        <taxon>Actinomycetes</taxon>
        <taxon>Micrococcales</taxon>
        <taxon>Micrococcaceae</taxon>
        <taxon>Pseudarthrobacter</taxon>
    </lineage>
</organism>
<evidence type="ECO:0000313" key="2">
    <source>
        <dbReference type="EMBL" id="GGH10157.1"/>
    </source>
</evidence>